<name>A0A0B5J7V4_9VIRU</name>
<dbReference type="KEGG" id="vg:23462922"/>
<protein>
    <submittedName>
        <fullName evidence="1">Uncharacterized protein</fullName>
    </submittedName>
</protein>
<organism evidence="1 2">
    <name type="scientific">Pandoravirus inopinatum</name>
    <dbReference type="NCBI Taxonomy" id="1605721"/>
    <lineage>
        <taxon>Viruses</taxon>
        <taxon>Pandoravirus</taxon>
    </lineage>
</organism>
<proteinExistence type="predicted"/>
<reference evidence="1 2" key="1">
    <citation type="journal article" date="2015" name="Parasitol. Res.">
        <title>Viruses in close associations with free-living amoebae.</title>
        <authorList>
            <person name="Scheid P."/>
        </authorList>
    </citation>
    <scope>NUCLEOTIDE SEQUENCE [LARGE SCALE GENOMIC DNA]</scope>
    <source>
        <strain evidence="1">KlaHel</strain>
    </source>
</reference>
<dbReference type="Proteomes" id="UP000202511">
    <property type="component" value="Segment"/>
</dbReference>
<dbReference type="GeneID" id="23462922"/>
<accession>A0A0B5J7V4</accession>
<dbReference type="RefSeq" id="YP_009120240.1">
    <property type="nucleotide sequence ID" value="NC_026440.1"/>
</dbReference>
<dbReference type="EMBL" id="KP136319">
    <property type="protein sequence ID" value="AJF98005.1"/>
    <property type="molecule type" value="Genomic_DNA"/>
</dbReference>
<evidence type="ECO:0000313" key="2">
    <source>
        <dbReference type="Proteomes" id="UP000202511"/>
    </source>
</evidence>
<evidence type="ECO:0000313" key="1">
    <source>
        <dbReference type="EMBL" id="AJF98005.1"/>
    </source>
</evidence>
<sequence length="306" mass="34304">MDGHWFDWRASLPDDAWGAHRDGARWLVDHVPMDRLFAAFEEDDKEIRRRSTGDSTAAKAARVPDLFSLCVRMVIPFAVVDAALQSRLPMLAGNLDAAVTPPRDLLARSLESVPGRGHCNDDYDNDGGGHGCDGPWWVSCCACATGECNHPADCPRPRLARIDNKAAMRILVWHWVDLVEQRIMHAPCEAWTCATGNRYRIGLYQWSWDVVTGRTAHGSCTPDTRLLRILSGPVFWVVWSHRPPDDATLIPDSTTVAHPCGDALRVRYHVDRETYLQEDVAFCAVQDWSAVAWVRGDPDFIVEVFS</sequence>